<dbReference type="EMBL" id="UINC01180495">
    <property type="protein sequence ID" value="SVD89718.1"/>
    <property type="molecule type" value="Genomic_DNA"/>
</dbReference>
<accession>A0A382Z4Q7</accession>
<evidence type="ECO:0000313" key="1">
    <source>
        <dbReference type="EMBL" id="SVD89718.1"/>
    </source>
</evidence>
<dbReference type="AlphaFoldDB" id="A0A382Z4Q7"/>
<name>A0A382Z4Q7_9ZZZZ</name>
<proteinExistence type="predicted"/>
<organism evidence="1">
    <name type="scientific">marine metagenome</name>
    <dbReference type="NCBI Taxonomy" id="408172"/>
    <lineage>
        <taxon>unclassified sequences</taxon>
        <taxon>metagenomes</taxon>
        <taxon>ecological metagenomes</taxon>
    </lineage>
</organism>
<gene>
    <name evidence="1" type="ORF">METZ01_LOCUS442572</name>
</gene>
<sequence>MPQPKSIVAHLAAMSDKQFERVS</sequence>
<protein>
    <submittedName>
        <fullName evidence="1">Uncharacterized protein</fullName>
    </submittedName>
</protein>
<reference evidence="1" key="1">
    <citation type="submission" date="2018-05" db="EMBL/GenBank/DDBJ databases">
        <authorList>
            <person name="Lanie J.A."/>
            <person name="Ng W.-L."/>
            <person name="Kazmierczak K.M."/>
            <person name="Andrzejewski T.M."/>
            <person name="Davidsen T.M."/>
            <person name="Wayne K.J."/>
            <person name="Tettelin H."/>
            <person name="Glass J.I."/>
            <person name="Rusch D."/>
            <person name="Podicherti R."/>
            <person name="Tsui H.-C.T."/>
            <person name="Winkler M.E."/>
        </authorList>
    </citation>
    <scope>NUCLEOTIDE SEQUENCE</scope>
</reference>